<keyword evidence="3" id="KW-1185">Reference proteome</keyword>
<comment type="caution">
    <text evidence="2">The sequence shown here is derived from an EMBL/GenBank/DDBJ whole genome shotgun (WGS) entry which is preliminary data.</text>
</comment>
<dbReference type="AlphaFoldDB" id="K0REC1"/>
<name>K0REC1_THAOC</name>
<reference evidence="2 3" key="1">
    <citation type="journal article" date="2012" name="Genome Biol.">
        <title>Genome and low-iron response of an oceanic diatom adapted to chronic iron limitation.</title>
        <authorList>
            <person name="Lommer M."/>
            <person name="Specht M."/>
            <person name="Roy A.S."/>
            <person name="Kraemer L."/>
            <person name="Andreson R."/>
            <person name="Gutowska M.A."/>
            <person name="Wolf J."/>
            <person name="Bergner S.V."/>
            <person name="Schilhabel M.B."/>
            <person name="Klostermeier U.C."/>
            <person name="Beiko R.G."/>
            <person name="Rosenstiel P."/>
            <person name="Hippler M."/>
            <person name="Laroche J."/>
        </authorList>
    </citation>
    <scope>NUCLEOTIDE SEQUENCE [LARGE SCALE GENOMIC DNA]</scope>
    <source>
        <strain evidence="2 3">CCMP1005</strain>
    </source>
</reference>
<feature type="non-terminal residue" evidence="2">
    <location>
        <position position="1"/>
    </location>
</feature>
<dbReference type="Proteomes" id="UP000266841">
    <property type="component" value="Unassembled WGS sequence"/>
</dbReference>
<evidence type="ECO:0000256" key="1">
    <source>
        <dbReference type="SAM" id="MobiDB-lite"/>
    </source>
</evidence>
<sequence>CSDDFPTNRRVHADPIVETSEELASRLQQFIEEEDHDANITRLLARAAEHKAGGPKQKRNSHQHNKSRLCSILRPFRRVLHASGRTTLTCERYNGGTIYAVGCSDYIWTVDEKLEMLLPTPTDYGYAKVDEDGELVYSSSPLAETSSEIAERGSRRRSLAWPQREQAQERQREAFKPVSGPRAEPEIISLHPRKPNHSPDANMIPDDSDDDSVDSRQWRFLAAS</sequence>
<protein>
    <submittedName>
        <fullName evidence="2">Uncharacterized protein</fullName>
    </submittedName>
</protein>
<dbReference type="EMBL" id="AGNL01043410">
    <property type="protein sequence ID" value="EJK50579.1"/>
    <property type="molecule type" value="Genomic_DNA"/>
</dbReference>
<organism evidence="2 3">
    <name type="scientific">Thalassiosira oceanica</name>
    <name type="common">Marine diatom</name>
    <dbReference type="NCBI Taxonomy" id="159749"/>
    <lineage>
        <taxon>Eukaryota</taxon>
        <taxon>Sar</taxon>
        <taxon>Stramenopiles</taxon>
        <taxon>Ochrophyta</taxon>
        <taxon>Bacillariophyta</taxon>
        <taxon>Coscinodiscophyceae</taxon>
        <taxon>Thalassiosirophycidae</taxon>
        <taxon>Thalassiosirales</taxon>
        <taxon>Thalassiosiraceae</taxon>
        <taxon>Thalassiosira</taxon>
    </lineage>
</organism>
<feature type="compositionally biased region" description="Basic and acidic residues" evidence="1">
    <location>
        <begin position="166"/>
        <end position="175"/>
    </location>
</feature>
<proteinExistence type="predicted"/>
<evidence type="ECO:0000313" key="2">
    <source>
        <dbReference type="EMBL" id="EJK50579.1"/>
    </source>
</evidence>
<evidence type="ECO:0000313" key="3">
    <source>
        <dbReference type="Proteomes" id="UP000266841"/>
    </source>
</evidence>
<feature type="compositionally biased region" description="Polar residues" evidence="1">
    <location>
        <begin position="139"/>
        <end position="148"/>
    </location>
</feature>
<gene>
    <name evidence="2" type="ORF">THAOC_30389</name>
</gene>
<accession>K0REC1</accession>
<feature type="region of interest" description="Disordered" evidence="1">
    <location>
        <begin position="139"/>
        <end position="224"/>
    </location>
</feature>